<reference evidence="2" key="2">
    <citation type="submission" date="2019-07" db="EMBL/GenBank/DDBJ databases">
        <authorList>
            <person name="Yang Y."/>
            <person name="Bocs S."/>
            <person name="Baudouin L."/>
        </authorList>
    </citation>
    <scope>NUCLEOTIDE SEQUENCE</scope>
    <source>
        <tissue evidence="2">Spear leaf of Hainan Tall coconut</tissue>
    </source>
</reference>
<gene>
    <name evidence="2" type="ORF">COCNU_06G002170</name>
</gene>
<feature type="compositionally biased region" description="Polar residues" evidence="1">
    <location>
        <begin position="7"/>
        <end position="21"/>
    </location>
</feature>
<sequence length="115" mass="11781">MLLEKNLLTNAWTSSIQTGLDTHQKPSDPEPEGRDLRSEPSDPSVAAGPEQERHGGEEKDGGERGGEGRSTRGGARGGCIGGSGSAGKDHHSEDCGAEDGENLGADGCHSLSSTV</sequence>
<evidence type="ECO:0000313" key="3">
    <source>
        <dbReference type="Proteomes" id="UP000797356"/>
    </source>
</evidence>
<feature type="compositionally biased region" description="Basic and acidic residues" evidence="1">
    <location>
        <begin position="50"/>
        <end position="70"/>
    </location>
</feature>
<reference evidence="2" key="1">
    <citation type="journal article" date="2017" name="Gigascience">
        <title>The genome draft of coconut (Cocos nucifera).</title>
        <authorList>
            <person name="Xiao Y."/>
            <person name="Xu P."/>
            <person name="Fan H."/>
            <person name="Baudouin L."/>
            <person name="Xia W."/>
            <person name="Bocs S."/>
            <person name="Xu J."/>
            <person name="Li Q."/>
            <person name="Guo A."/>
            <person name="Zhou L."/>
            <person name="Li J."/>
            <person name="Wu Y."/>
            <person name="Ma Z."/>
            <person name="Armero A."/>
            <person name="Issali A.E."/>
            <person name="Liu N."/>
            <person name="Peng M."/>
            <person name="Yang Y."/>
        </authorList>
    </citation>
    <scope>NUCLEOTIDE SEQUENCE</scope>
    <source>
        <tissue evidence="2">Spear leaf of Hainan Tall coconut</tissue>
    </source>
</reference>
<feature type="compositionally biased region" description="Basic and acidic residues" evidence="1">
    <location>
        <begin position="22"/>
        <end position="40"/>
    </location>
</feature>
<comment type="caution">
    <text evidence="2">The sequence shown here is derived from an EMBL/GenBank/DDBJ whole genome shotgun (WGS) entry which is preliminary data.</text>
</comment>
<dbReference type="AlphaFoldDB" id="A0A8K0N216"/>
<feature type="compositionally biased region" description="Gly residues" evidence="1">
    <location>
        <begin position="74"/>
        <end position="85"/>
    </location>
</feature>
<dbReference type="Proteomes" id="UP000797356">
    <property type="component" value="Chromosome 6"/>
</dbReference>
<name>A0A8K0N216_COCNU</name>
<accession>A0A8K0N216</accession>
<organism evidence="2 3">
    <name type="scientific">Cocos nucifera</name>
    <name type="common">Coconut palm</name>
    <dbReference type="NCBI Taxonomy" id="13894"/>
    <lineage>
        <taxon>Eukaryota</taxon>
        <taxon>Viridiplantae</taxon>
        <taxon>Streptophyta</taxon>
        <taxon>Embryophyta</taxon>
        <taxon>Tracheophyta</taxon>
        <taxon>Spermatophyta</taxon>
        <taxon>Magnoliopsida</taxon>
        <taxon>Liliopsida</taxon>
        <taxon>Arecaceae</taxon>
        <taxon>Arecoideae</taxon>
        <taxon>Cocoseae</taxon>
        <taxon>Attaleinae</taxon>
        <taxon>Cocos</taxon>
    </lineage>
</organism>
<protein>
    <submittedName>
        <fullName evidence="2">Uncharacterized protein</fullName>
    </submittedName>
</protein>
<keyword evidence="3" id="KW-1185">Reference proteome</keyword>
<evidence type="ECO:0000313" key="2">
    <source>
        <dbReference type="EMBL" id="KAG1346388.1"/>
    </source>
</evidence>
<proteinExistence type="predicted"/>
<dbReference type="EMBL" id="CM017877">
    <property type="protein sequence ID" value="KAG1346388.1"/>
    <property type="molecule type" value="Genomic_DNA"/>
</dbReference>
<evidence type="ECO:0000256" key="1">
    <source>
        <dbReference type="SAM" id="MobiDB-lite"/>
    </source>
</evidence>
<feature type="region of interest" description="Disordered" evidence="1">
    <location>
        <begin position="1"/>
        <end position="115"/>
    </location>
</feature>